<dbReference type="RefSeq" id="WP_147362286.1">
    <property type="nucleotide sequence ID" value="NZ_CP083440.1"/>
</dbReference>
<dbReference type="Proteomes" id="UP001649473">
    <property type="component" value="Plasmid pCL-A6099"/>
</dbReference>
<accession>A0ABY3TDR6</accession>
<organism evidence="1 2">
    <name type="scientific">Clavibacter seminis</name>
    <dbReference type="NCBI Taxonomy" id="2860285"/>
    <lineage>
        <taxon>Bacteria</taxon>
        <taxon>Bacillati</taxon>
        <taxon>Actinomycetota</taxon>
        <taxon>Actinomycetes</taxon>
        <taxon>Micrococcales</taxon>
        <taxon>Microbacteriaceae</taxon>
        <taxon>Clavibacter</taxon>
    </lineage>
</organism>
<sequence>MQVRMRGTIIDGPVLADTDGGELAATFTYADTAGRTVVPFPRACCEVVCRGSLAVAVLLDLRAGADVRIDGELRLHRPLRTGEDEDLVLATVDARSVSSAMPRVARLGSDTPSK</sequence>
<geneLocation type="plasmid" evidence="1 2">
    <name>pCL-A6099</name>
</geneLocation>
<proteinExistence type="predicted"/>
<protein>
    <recommendedName>
        <fullName evidence="3">Single-stranded DNA-binding protein</fullName>
    </recommendedName>
</protein>
<evidence type="ECO:0000313" key="1">
    <source>
        <dbReference type="EMBL" id="UKF26696.1"/>
    </source>
</evidence>
<keyword evidence="1" id="KW-0614">Plasmid</keyword>
<evidence type="ECO:0008006" key="3">
    <source>
        <dbReference type="Google" id="ProtNLM"/>
    </source>
</evidence>
<dbReference type="EMBL" id="CP083440">
    <property type="protein sequence ID" value="UKF26696.1"/>
    <property type="molecule type" value="Genomic_DNA"/>
</dbReference>
<evidence type="ECO:0000313" key="2">
    <source>
        <dbReference type="Proteomes" id="UP001649473"/>
    </source>
</evidence>
<keyword evidence="2" id="KW-1185">Reference proteome</keyword>
<name>A0ABY3TDR6_9MICO</name>
<reference evidence="2" key="1">
    <citation type="submission" date="2024-08" db="EMBL/GenBank/DDBJ databases">
        <title>Description of the novel species Clavibacter lycopersicum isolated from tomato seeds.</title>
        <authorList>
            <person name="Arizala E.D."/>
            <person name="Dobhal S."/>
            <person name="Alvarez A."/>
            <person name="Arif M."/>
        </authorList>
    </citation>
    <scope>NUCLEOTIDE SEQUENCE [LARGE SCALE GENOMIC DNA]</scope>
    <source>
        <strain evidence="2">A6099</strain>
        <plasmid evidence="2">pCL-A6099</plasmid>
    </source>
</reference>
<gene>
    <name evidence="1" type="ORF">KYT88_15885</name>
</gene>